<proteinExistence type="predicted"/>
<accession>A0ABY8DPY4</accession>
<evidence type="ECO:0000256" key="1">
    <source>
        <dbReference type="SAM" id="Phobius"/>
    </source>
</evidence>
<dbReference type="RefSeq" id="WP_280662979.1">
    <property type="nucleotide sequence ID" value="NZ_CP120374.1"/>
</dbReference>
<reference evidence="2 3" key="1">
    <citation type="submission" date="2023-03" db="EMBL/GenBank/DDBJ databases">
        <authorList>
            <person name="Kaur S."/>
            <person name="Espinosa-Saiz D."/>
            <person name="Velazquez E."/>
            <person name="Menendez E."/>
            <person name="diCenzo G.C."/>
        </authorList>
    </citation>
    <scope>NUCLEOTIDE SEQUENCE [LARGE SCALE GENOMIC DNA]</scope>
    <source>
        <strain evidence="2 3">LMG 24692</strain>
    </source>
</reference>
<evidence type="ECO:0008006" key="4">
    <source>
        <dbReference type="Google" id="ProtNLM"/>
    </source>
</evidence>
<keyword evidence="1" id="KW-1133">Transmembrane helix</keyword>
<feature type="transmembrane region" description="Helical" evidence="1">
    <location>
        <begin position="152"/>
        <end position="172"/>
    </location>
</feature>
<dbReference type="Proteomes" id="UP001229355">
    <property type="component" value="Chromosome 2"/>
</dbReference>
<evidence type="ECO:0000313" key="2">
    <source>
        <dbReference type="EMBL" id="WEX91016.1"/>
    </source>
</evidence>
<keyword evidence="1" id="KW-0812">Transmembrane</keyword>
<evidence type="ECO:0000313" key="3">
    <source>
        <dbReference type="Proteomes" id="UP001229355"/>
    </source>
</evidence>
<gene>
    <name evidence="2" type="ORF">PZN02_004618</name>
</gene>
<dbReference type="EMBL" id="CP120374">
    <property type="protein sequence ID" value="WEX91016.1"/>
    <property type="molecule type" value="Genomic_DNA"/>
</dbReference>
<keyword evidence="1" id="KW-0472">Membrane</keyword>
<dbReference type="SUPFAM" id="SSF48452">
    <property type="entry name" value="TPR-like"/>
    <property type="match status" value="1"/>
</dbReference>
<dbReference type="InterPro" id="IPR011990">
    <property type="entry name" value="TPR-like_helical_dom_sf"/>
</dbReference>
<dbReference type="Gene3D" id="1.25.40.10">
    <property type="entry name" value="Tetratricopeptide repeat domain"/>
    <property type="match status" value="1"/>
</dbReference>
<keyword evidence="3" id="KW-1185">Reference proteome</keyword>
<organism evidence="2 3">
    <name type="scientific">Sinorhizobium garamanticum</name>
    <dbReference type="NCBI Taxonomy" id="680247"/>
    <lineage>
        <taxon>Bacteria</taxon>
        <taxon>Pseudomonadati</taxon>
        <taxon>Pseudomonadota</taxon>
        <taxon>Alphaproteobacteria</taxon>
        <taxon>Hyphomicrobiales</taxon>
        <taxon>Rhizobiaceae</taxon>
        <taxon>Sinorhizobium/Ensifer group</taxon>
        <taxon>Sinorhizobium</taxon>
    </lineage>
</organism>
<sequence length="583" mass="64473">MVADQGGVRVEPTTALPTDAEILAQLDRIRFSTEFDAPDRARKFLAYVIEETVAGRADRIKAYSIATEVFGRDSSFDAQTDPAVRIEAGRIRRALERYYLVSGRNDPIMIRIPKGAYVPTFERRVDTQSAADLGPSVSARSDPSVQHFRRRIWFGIAALALALGGLAASALLRHDVTAESGTNTGRVRPNIPKLVVAPFEDLSGTSQSAMITRGLADEVVSKIARFKEIIVVTRENPDDSSDTDDGPAYALEGRVRIDGERLRLGIRLVLLSDGSVMWTNNYDESLATHKIIELQEKAAAAVATAVAQPYGVVFQANATQFTQSIPDDWEAYACTLAYYGYRSDLNPQTHASVQECLQHATRQFPNYATAWALLSMTYIDELRFRYRLDQSSPVSLERAIEAAVRAVELDPQDVRALQAQMLTLFFRGEVDAALAVGARAFAINPNDTELAGEYGFRLALSGQWRPGCELLSETVARNPGPVGYFEAALAVCAYIRGDYVAAERWAHLADLRANPIYRVILLAILGKLGKSDQAHEEQKWLETNAPGFLENIRKEVALRIRRPEDQQHFIEGLREAGISVPEN</sequence>
<protein>
    <recommendedName>
        <fullName evidence="4">Adenylate cyclase</fullName>
    </recommendedName>
</protein>
<name>A0ABY8DPY4_9HYPH</name>